<feature type="signal peptide" evidence="3">
    <location>
        <begin position="1"/>
        <end position="18"/>
    </location>
</feature>
<organism evidence="4 5">
    <name type="scientific">Crotalus adamanteus</name>
    <name type="common">Eastern diamondback rattlesnake</name>
    <dbReference type="NCBI Taxonomy" id="8729"/>
    <lineage>
        <taxon>Eukaryota</taxon>
        <taxon>Metazoa</taxon>
        <taxon>Chordata</taxon>
        <taxon>Craniata</taxon>
        <taxon>Vertebrata</taxon>
        <taxon>Euteleostomi</taxon>
        <taxon>Lepidosauria</taxon>
        <taxon>Squamata</taxon>
        <taxon>Bifurcata</taxon>
        <taxon>Unidentata</taxon>
        <taxon>Episquamata</taxon>
        <taxon>Toxicofera</taxon>
        <taxon>Serpentes</taxon>
        <taxon>Colubroidea</taxon>
        <taxon>Viperidae</taxon>
        <taxon>Crotalinae</taxon>
        <taxon>Crotalus</taxon>
    </lineage>
</organism>
<dbReference type="AlphaFoldDB" id="A0AAW1AY74"/>
<evidence type="ECO:0000256" key="2">
    <source>
        <dbReference type="SAM" id="Phobius"/>
    </source>
</evidence>
<proteinExistence type="predicted"/>
<accession>A0AAW1AY74</accession>
<keyword evidence="2" id="KW-1133">Transmembrane helix</keyword>
<feature type="compositionally biased region" description="Polar residues" evidence="1">
    <location>
        <begin position="34"/>
        <end position="45"/>
    </location>
</feature>
<keyword evidence="2" id="KW-0472">Membrane</keyword>
<evidence type="ECO:0000313" key="5">
    <source>
        <dbReference type="Proteomes" id="UP001474421"/>
    </source>
</evidence>
<keyword evidence="5" id="KW-1185">Reference proteome</keyword>
<evidence type="ECO:0000256" key="3">
    <source>
        <dbReference type="SAM" id="SignalP"/>
    </source>
</evidence>
<dbReference type="EMBL" id="JAOTOJ010000011">
    <property type="protein sequence ID" value="KAK9394727.1"/>
    <property type="molecule type" value="Genomic_DNA"/>
</dbReference>
<feature type="region of interest" description="Disordered" evidence="1">
    <location>
        <begin position="21"/>
        <end position="45"/>
    </location>
</feature>
<comment type="caution">
    <text evidence="4">The sequence shown here is derived from an EMBL/GenBank/DDBJ whole genome shotgun (WGS) entry which is preliminary data.</text>
</comment>
<protein>
    <submittedName>
        <fullName evidence="4">Uncharacterized protein</fullName>
    </submittedName>
</protein>
<gene>
    <name evidence="4" type="ORF">NXF25_015255</name>
</gene>
<keyword evidence="2" id="KW-0812">Transmembrane</keyword>
<reference evidence="4 5" key="1">
    <citation type="journal article" date="2024" name="Proc. Natl. Acad. Sci. U.S.A.">
        <title>The genetic regulatory architecture and epigenomic basis for age-related changes in rattlesnake venom.</title>
        <authorList>
            <person name="Hogan M.P."/>
            <person name="Holding M.L."/>
            <person name="Nystrom G.S."/>
            <person name="Colston T.J."/>
            <person name="Bartlett D.A."/>
            <person name="Mason A.J."/>
            <person name="Ellsworth S.A."/>
            <person name="Rautsaw R.M."/>
            <person name="Lawrence K.C."/>
            <person name="Strickland J.L."/>
            <person name="He B."/>
            <person name="Fraser P."/>
            <person name="Margres M.J."/>
            <person name="Gilbert D.M."/>
            <person name="Gibbs H.L."/>
            <person name="Parkinson C.L."/>
            <person name="Rokyta D.R."/>
        </authorList>
    </citation>
    <scope>NUCLEOTIDE SEQUENCE [LARGE SCALE GENOMIC DNA]</scope>
    <source>
        <strain evidence="4">DRR0105</strain>
    </source>
</reference>
<dbReference type="Proteomes" id="UP001474421">
    <property type="component" value="Unassembled WGS sequence"/>
</dbReference>
<feature type="transmembrane region" description="Helical" evidence="2">
    <location>
        <begin position="50"/>
        <end position="71"/>
    </location>
</feature>
<name>A0AAW1AY74_CROAD</name>
<feature type="chain" id="PRO_5043866992" evidence="3">
    <location>
        <begin position="19"/>
        <end position="75"/>
    </location>
</feature>
<evidence type="ECO:0000313" key="4">
    <source>
        <dbReference type="EMBL" id="KAK9394727.1"/>
    </source>
</evidence>
<sequence>MKATLLLGTILLMSLVMANDQGKSSSEDKGKSSPENTGKSSPESKAAESVSQISICFFQTAWFYLFIYSFFTIQK</sequence>
<evidence type="ECO:0000256" key="1">
    <source>
        <dbReference type="SAM" id="MobiDB-lite"/>
    </source>
</evidence>
<keyword evidence="3" id="KW-0732">Signal</keyword>